<gene>
    <name evidence="1" type="ordered locus">MTR_2g461720</name>
</gene>
<dbReference type="AlphaFoldDB" id="A0A072V9P9"/>
<dbReference type="EMBL" id="CM001218">
    <property type="protein sequence ID" value="KEH38123.1"/>
    <property type="molecule type" value="Genomic_DNA"/>
</dbReference>
<proteinExistence type="predicted"/>
<sequence length="305" mass="34999">MDQPSTPPLDPDLSVVPSEVRVSRLRLRRRVCCLSIAGSLVWVSSSLQGDPELLLSRCVRLDVFLSGGKLQLGFLKVVVVLQDVPGWWLRFWAIASSIPPRAGRRVLFGLYFGAQKSINLDVLCRERMEWDFDKIVELFSTEGVHAIIQTSLFPSVQEDKVVWQEESNGLYSVRSGYRIAAWEVVPSTHYYVQGEWNAIWKVQAPHKAQNLLRRICRARESWFSSRLSDMLLPRLSLFQSMPKLIFDIYRKESANMGGCIAVLLWQLWAASNDVVWNSSRVTDDRFMLTSDYNGKCTNRFHQVIK</sequence>
<evidence type="ECO:0000313" key="3">
    <source>
        <dbReference type="Proteomes" id="UP000002051"/>
    </source>
</evidence>
<accession>A0A072V9P9</accession>
<reference evidence="1 3" key="1">
    <citation type="journal article" date="2011" name="Nature">
        <title>The Medicago genome provides insight into the evolution of rhizobial symbioses.</title>
        <authorList>
            <person name="Young N.D."/>
            <person name="Debelle F."/>
            <person name="Oldroyd G.E."/>
            <person name="Geurts R."/>
            <person name="Cannon S.B."/>
            <person name="Udvardi M.K."/>
            <person name="Benedito V.A."/>
            <person name="Mayer K.F."/>
            <person name="Gouzy J."/>
            <person name="Schoof H."/>
            <person name="Van de Peer Y."/>
            <person name="Proost S."/>
            <person name="Cook D.R."/>
            <person name="Meyers B.C."/>
            <person name="Spannagl M."/>
            <person name="Cheung F."/>
            <person name="De Mita S."/>
            <person name="Krishnakumar V."/>
            <person name="Gundlach H."/>
            <person name="Zhou S."/>
            <person name="Mudge J."/>
            <person name="Bharti A.K."/>
            <person name="Murray J.D."/>
            <person name="Naoumkina M.A."/>
            <person name="Rosen B."/>
            <person name="Silverstein K.A."/>
            <person name="Tang H."/>
            <person name="Rombauts S."/>
            <person name="Zhao P.X."/>
            <person name="Zhou P."/>
            <person name="Barbe V."/>
            <person name="Bardou P."/>
            <person name="Bechner M."/>
            <person name="Bellec A."/>
            <person name="Berger A."/>
            <person name="Berges H."/>
            <person name="Bidwell S."/>
            <person name="Bisseling T."/>
            <person name="Choisne N."/>
            <person name="Couloux A."/>
            <person name="Denny R."/>
            <person name="Deshpande S."/>
            <person name="Dai X."/>
            <person name="Doyle J.J."/>
            <person name="Dudez A.M."/>
            <person name="Farmer A.D."/>
            <person name="Fouteau S."/>
            <person name="Franken C."/>
            <person name="Gibelin C."/>
            <person name="Gish J."/>
            <person name="Goldstein S."/>
            <person name="Gonzalez A.J."/>
            <person name="Green P.J."/>
            <person name="Hallab A."/>
            <person name="Hartog M."/>
            <person name="Hua A."/>
            <person name="Humphray S.J."/>
            <person name="Jeong D.H."/>
            <person name="Jing Y."/>
            <person name="Jocker A."/>
            <person name="Kenton S.M."/>
            <person name="Kim D.J."/>
            <person name="Klee K."/>
            <person name="Lai H."/>
            <person name="Lang C."/>
            <person name="Lin S."/>
            <person name="Macmil S.L."/>
            <person name="Magdelenat G."/>
            <person name="Matthews L."/>
            <person name="McCorrison J."/>
            <person name="Monaghan E.L."/>
            <person name="Mun J.H."/>
            <person name="Najar F.Z."/>
            <person name="Nicholson C."/>
            <person name="Noirot C."/>
            <person name="O'Bleness M."/>
            <person name="Paule C.R."/>
            <person name="Poulain J."/>
            <person name="Prion F."/>
            <person name="Qin B."/>
            <person name="Qu C."/>
            <person name="Retzel E.F."/>
            <person name="Riddle C."/>
            <person name="Sallet E."/>
            <person name="Samain S."/>
            <person name="Samson N."/>
            <person name="Sanders I."/>
            <person name="Saurat O."/>
            <person name="Scarpelli C."/>
            <person name="Schiex T."/>
            <person name="Segurens B."/>
            <person name="Severin A.J."/>
            <person name="Sherrier D.J."/>
            <person name="Shi R."/>
            <person name="Sims S."/>
            <person name="Singer S.R."/>
            <person name="Sinharoy S."/>
            <person name="Sterck L."/>
            <person name="Viollet A."/>
            <person name="Wang B.B."/>
            <person name="Wang K."/>
            <person name="Wang M."/>
            <person name="Wang X."/>
            <person name="Warfsmann J."/>
            <person name="Weissenbach J."/>
            <person name="White D.D."/>
            <person name="White J.D."/>
            <person name="Wiley G.B."/>
            <person name="Wincker P."/>
            <person name="Xing Y."/>
            <person name="Yang L."/>
            <person name="Yao Z."/>
            <person name="Ying F."/>
            <person name="Zhai J."/>
            <person name="Zhou L."/>
            <person name="Zuber A."/>
            <person name="Denarie J."/>
            <person name="Dixon R.A."/>
            <person name="May G.D."/>
            <person name="Schwartz D.C."/>
            <person name="Rogers J."/>
            <person name="Quetier F."/>
            <person name="Town C.D."/>
            <person name="Roe B.A."/>
        </authorList>
    </citation>
    <scope>NUCLEOTIDE SEQUENCE [LARGE SCALE GENOMIC DNA]</scope>
    <source>
        <strain evidence="1">A17</strain>
        <strain evidence="2 3">cv. Jemalong A17</strain>
    </source>
</reference>
<evidence type="ECO:0000313" key="1">
    <source>
        <dbReference type="EMBL" id="KEH38123.1"/>
    </source>
</evidence>
<dbReference type="Proteomes" id="UP000002051">
    <property type="component" value="Chromosome 2"/>
</dbReference>
<reference evidence="1 3" key="2">
    <citation type="journal article" date="2014" name="BMC Genomics">
        <title>An improved genome release (version Mt4.0) for the model legume Medicago truncatula.</title>
        <authorList>
            <person name="Tang H."/>
            <person name="Krishnakumar V."/>
            <person name="Bidwell S."/>
            <person name="Rosen B."/>
            <person name="Chan A."/>
            <person name="Zhou S."/>
            <person name="Gentzbittel L."/>
            <person name="Childs K.L."/>
            <person name="Yandell M."/>
            <person name="Gundlach H."/>
            <person name="Mayer K.F."/>
            <person name="Schwartz D.C."/>
            <person name="Town C.D."/>
        </authorList>
    </citation>
    <scope>GENOME REANNOTATION</scope>
    <source>
        <strain evidence="1">A17</strain>
        <strain evidence="2 3">cv. Jemalong A17</strain>
    </source>
</reference>
<evidence type="ECO:0000313" key="2">
    <source>
        <dbReference type="EnsemblPlants" id="KEH38123"/>
    </source>
</evidence>
<organism evidence="1 3">
    <name type="scientific">Medicago truncatula</name>
    <name type="common">Barrel medic</name>
    <name type="synonym">Medicago tribuloides</name>
    <dbReference type="NCBI Taxonomy" id="3880"/>
    <lineage>
        <taxon>Eukaryota</taxon>
        <taxon>Viridiplantae</taxon>
        <taxon>Streptophyta</taxon>
        <taxon>Embryophyta</taxon>
        <taxon>Tracheophyta</taxon>
        <taxon>Spermatophyta</taxon>
        <taxon>Magnoliopsida</taxon>
        <taxon>eudicotyledons</taxon>
        <taxon>Gunneridae</taxon>
        <taxon>Pentapetalae</taxon>
        <taxon>rosids</taxon>
        <taxon>fabids</taxon>
        <taxon>Fabales</taxon>
        <taxon>Fabaceae</taxon>
        <taxon>Papilionoideae</taxon>
        <taxon>50 kb inversion clade</taxon>
        <taxon>NPAAA clade</taxon>
        <taxon>Hologalegina</taxon>
        <taxon>IRL clade</taxon>
        <taxon>Trifolieae</taxon>
        <taxon>Medicago</taxon>
    </lineage>
</organism>
<name>A0A072V9P9_MEDTR</name>
<dbReference type="HOGENOM" id="CLU_913276_0_0_1"/>
<keyword evidence="3" id="KW-1185">Reference proteome</keyword>
<protein>
    <submittedName>
        <fullName evidence="1 2">Uncharacterized protein</fullName>
    </submittedName>
</protein>
<dbReference type="EnsemblPlants" id="KEH38123">
    <property type="protein sequence ID" value="KEH38123"/>
    <property type="gene ID" value="MTR_2g461720"/>
</dbReference>
<reference evidence="2" key="3">
    <citation type="submission" date="2015-04" db="UniProtKB">
        <authorList>
            <consortium name="EnsemblPlants"/>
        </authorList>
    </citation>
    <scope>IDENTIFICATION</scope>
    <source>
        <strain evidence="2">cv. Jemalong A17</strain>
    </source>
</reference>